<organism evidence="1 2">
    <name type="scientific">Neoasaia chiangmaiensis</name>
    <dbReference type="NCBI Taxonomy" id="320497"/>
    <lineage>
        <taxon>Bacteria</taxon>
        <taxon>Pseudomonadati</taxon>
        <taxon>Pseudomonadota</taxon>
        <taxon>Alphaproteobacteria</taxon>
        <taxon>Acetobacterales</taxon>
        <taxon>Acetobacteraceae</taxon>
        <taxon>Neoasaia</taxon>
    </lineage>
</organism>
<dbReference type="Proteomes" id="UP000188604">
    <property type="component" value="Chromosome"/>
</dbReference>
<accession>A0A1U9KRQ0</accession>
<keyword evidence="2" id="KW-1185">Reference proteome</keyword>
<dbReference type="EMBL" id="CP014691">
    <property type="protein sequence ID" value="AQS88486.1"/>
    <property type="molecule type" value="Genomic_DNA"/>
</dbReference>
<gene>
    <name evidence="1" type="ORF">A0U93_11685</name>
</gene>
<dbReference type="KEGG" id="nch:A0U93_11685"/>
<name>A0A1U9KRQ0_9PROT</name>
<evidence type="ECO:0000313" key="2">
    <source>
        <dbReference type="Proteomes" id="UP000188604"/>
    </source>
</evidence>
<dbReference type="STRING" id="320497.A0U93_11685"/>
<evidence type="ECO:0000313" key="1">
    <source>
        <dbReference type="EMBL" id="AQS88486.1"/>
    </source>
</evidence>
<reference evidence="1 2" key="1">
    <citation type="submission" date="2016-03" db="EMBL/GenBank/DDBJ databases">
        <title>Acetic acid bacteria sequencing.</title>
        <authorList>
            <person name="Brandt J."/>
            <person name="Jakob F."/>
            <person name="Vogel R.F."/>
        </authorList>
    </citation>
    <scope>NUCLEOTIDE SEQUENCE [LARGE SCALE GENOMIC DNA]</scope>
    <source>
        <strain evidence="1 2">NBRC 101099</strain>
    </source>
</reference>
<protein>
    <submittedName>
        <fullName evidence="1">Uncharacterized protein</fullName>
    </submittedName>
</protein>
<proteinExistence type="predicted"/>
<dbReference type="AlphaFoldDB" id="A0A1U9KRQ0"/>
<sequence length="88" mass="10148">MSLLSHKLNHARKIQQGALRRELTTELGRWTIEIVKRGDRAEGFVALPNRWIVERNLRMARTLPPPHEGCRGNNPAIPRLVDDRQTAF</sequence>